<keyword evidence="3" id="KW-1185">Reference proteome</keyword>
<evidence type="ECO:0000256" key="1">
    <source>
        <dbReference type="SAM" id="Phobius"/>
    </source>
</evidence>
<evidence type="ECO:0000313" key="2">
    <source>
        <dbReference type="EMBL" id="EYU13890.1"/>
    </source>
</evidence>
<sequence>MFGLIALDLIVLFMLVTLYKCVLIVPQSDQWIIERLGKSHTVLSLGAEYSNPVSRCGGL</sequence>
<protein>
    <submittedName>
        <fullName evidence="2">Uncharacterized protein</fullName>
    </submittedName>
</protein>
<evidence type="ECO:0000313" key="3">
    <source>
        <dbReference type="Proteomes" id="UP000023464"/>
    </source>
</evidence>
<dbReference type="EMBL" id="JFGV01000065">
    <property type="protein sequence ID" value="EYU13890.1"/>
    <property type="molecule type" value="Genomic_DNA"/>
</dbReference>
<organism evidence="2 3">
    <name type="scientific">Photorhabdus aegyptia</name>
    <dbReference type="NCBI Taxonomy" id="2805098"/>
    <lineage>
        <taxon>Bacteria</taxon>
        <taxon>Pseudomonadati</taxon>
        <taxon>Pseudomonadota</taxon>
        <taxon>Gammaproteobacteria</taxon>
        <taxon>Enterobacterales</taxon>
        <taxon>Morganellaceae</taxon>
        <taxon>Photorhabdus</taxon>
    </lineage>
</organism>
<feature type="transmembrane region" description="Helical" evidence="1">
    <location>
        <begin position="6"/>
        <end position="25"/>
    </location>
</feature>
<dbReference type="AlphaFoldDB" id="A0A022PHB0"/>
<accession>A0A022PHB0</accession>
<gene>
    <name evidence="2" type="ORF">BA1DRAFT_03574</name>
</gene>
<comment type="caution">
    <text evidence="2">The sequence shown here is derived from an EMBL/GenBank/DDBJ whole genome shotgun (WGS) entry which is preliminary data.</text>
</comment>
<keyword evidence="1" id="KW-1133">Transmembrane helix</keyword>
<reference evidence="2 3" key="1">
    <citation type="submission" date="2014-03" db="EMBL/GenBank/DDBJ databases">
        <title>Draft Genome of Photorhabdus luminescens BA1, an Egyptian Isolate.</title>
        <authorList>
            <person name="Ghazal S."/>
            <person name="Hurst S.G.IV."/>
            <person name="Morris K."/>
            <person name="Thomas K."/>
            <person name="Tisa L.S."/>
        </authorList>
    </citation>
    <scope>NUCLEOTIDE SEQUENCE [LARGE SCALE GENOMIC DNA]</scope>
    <source>
        <strain evidence="2 3">BA1</strain>
    </source>
</reference>
<name>A0A022PHB0_9GAMM</name>
<keyword evidence="1" id="KW-0472">Membrane</keyword>
<keyword evidence="1" id="KW-0812">Transmembrane</keyword>
<dbReference type="Proteomes" id="UP000023464">
    <property type="component" value="Unassembled WGS sequence"/>
</dbReference>
<proteinExistence type="predicted"/>
<dbReference type="RefSeq" id="WP_152544340.1">
    <property type="nucleotide sequence ID" value="NZ_CAWLTM010000050.1"/>
</dbReference>